<dbReference type="InterPro" id="IPR011877">
    <property type="entry name" value="Ribokinase"/>
</dbReference>
<dbReference type="GO" id="GO:0004747">
    <property type="term" value="F:ribokinase activity"/>
    <property type="evidence" value="ECO:0007669"/>
    <property type="project" value="UniProtKB-UniRule"/>
</dbReference>
<evidence type="ECO:0000256" key="12">
    <source>
        <dbReference type="HAMAP-Rule" id="MF_01987"/>
    </source>
</evidence>
<reference evidence="14" key="1">
    <citation type="submission" date="2019-10" db="EMBL/GenBank/DDBJ databases">
        <title>Description of Paenibacillus glebae sp. nov.</title>
        <authorList>
            <person name="Carlier A."/>
            <person name="Qi S."/>
        </authorList>
    </citation>
    <scope>NUCLEOTIDE SEQUENCE</scope>
    <source>
        <strain evidence="14">LMG 31456</strain>
    </source>
</reference>
<dbReference type="Gene3D" id="3.40.1190.20">
    <property type="match status" value="1"/>
</dbReference>
<organism evidence="14 15">
    <name type="scientific">Paenibacillus foliorum</name>
    <dbReference type="NCBI Taxonomy" id="2654974"/>
    <lineage>
        <taxon>Bacteria</taxon>
        <taxon>Bacillati</taxon>
        <taxon>Bacillota</taxon>
        <taxon>Bacilli</taxon>
        <taxon>Bacillales</taxon>
        <taxon>Paenibacillaceae</taxon>
        <taxon>Paenibacillus</taxon>
    </lineage>
</organism>
<comment type="caution">
    <text evidence="14">The sequence shown here is derived from an EMBL/GenBank/DDBJ whole genome shotgun (WGS) entry which is preliminary data.</text>
</comment>
<dbReference type="PROSITE" id="PS00583">
    <property type="entry name" value="PFKB_KINASES_1"/>
    <property type="match status" value="1"/>
</dbReference>
<feature type="binding site" evidence="12">
    <location>
        <position position="255"/>
    </location>
    <ligand>
        <name>substrate</name>
    </ligand>
</feature>
<evidence type="ECO:0000256" key="9">
    <source>
        <dbReference type="ARBA" id="ARBA00022842"/>
    </source>
</evidence>
<evidence type="ECO:0000256" key="5">
    <source>
        <dbReference type="ARBA" id="ARBA00022723"/>
    </source>
</evidence>
<dbReference type="GO" id="GO:0005524">
    <property type="term" value="F:ATP binding"/>
    <property type="evidence" value="ECO:0007669"/>
    <property type="project" value="UniProtKB-UniRule"/>
</dbReference>
<dbReference type="GO" id="GO:0019303">
    <property type="term" value="P:D-ribose catabolic process"/>
    <property type="evidence" value="ECO:0007669"/>
    <property type="project" value="UniProtKB-UniRule"/>
</dbReference>
<dbReference type="InterPro" id="IPR029056">
    <property type="entry name" value="Ribokinase-like"/>
</dbReference>
<evidence type="ECO:0000259" key="13">
    <source>
        <dbReference type="Pfam" id="PF00294"/>
    </source>
</evidence>
<dbReference type="HAMAP" id="MF_01987">
    <property type="entry name" value="Ribokinase"/>
    <property type="match status" value="1"/>
</dbReference>
<dbReference type="PRINTS" id="PR00990">
    <property type="entry name" value="RIBOKINASE"/>
</dbReference>
<evidence type="ECO:0000256" key="7">
    <source>
        <dbReference type="ARBA" id="ARBA00022777"/>
    </source>
</evidence>
<evidence type="ECO:0000313" key="15">
    <source>
        <dbReference type="Proteomes" id="UP000641588"/>
    </source>
</evidence>
<dbReference type="SUPFAM" id="SSF53613">
    <property type="entry name" value="Ribokinase-like"/>
    <property type="match status" value="1"/>
</dbReference>
<keyword evidence="9 12" id="KW-0460">Magnesium</keyword>
<dbReference type="Proteomes" id="UP000641588">
    <property type="component" value="Unassembled WGS sequence"/>
</dbReference>
<evidence type="ECO:0000256" key="1">
    <source>
        <dbReference type="ARBA" id="ARBA00005380"/>
    </source>
</evidence>
<feature type="binding site" evidence="12">
    <location>
        <position position="285"/>
    </location>
    <ligand>
        <name>K(+)</name>
        <dbReference type="ChEBI" id="CHEBI:29103"/>
    </ligand>
</feature>
<feature type="binding site" evidence="12">
    <location>
        <begin position="41"/>
        <end position="45"/>
    </location>
    <ligand>
        <name>substrate</name>
    </ligand>
</feature>
<accession>A0A972K2P0</accession>
<dbReference type="AlphaFoldDB" id="A0A972K2P0"/>
<comment type="similarity">
    <text evidence="12">Belongs to the carbohydrate kinase PfkB family. Ribokinase subfamily.</text>
</comment>
<evidence type="ECO:0000313" key="14">
    <source>
        <dbReference type="EMBL" id="NOU94057.1"/>
    </source>
</evidence>
<keyword evidence="10 12" id="KW-0630">Potassium</keyword>
<feature type="binding site" evidence="12">
    <location>
        <position position="251"/>
    </location>
    <ligand>
        <name>K(+)</name>
        <dbReference type="ChEBI" id="CHEBI:29103"/>
    </ligand>
</feature>
<dbReference type="PROSITE" id="PS00584">
    <property type="entry name" value="PFKB_KINASES_2"/>
    <property type="match status" value="1"/>
</dbReference>
<keyword evidence="4 12" id="KW-0808">Transferase</keyword>
<dbReference type="PANTHER" id="PTHR10584">
    <property type="entry name" value="SUGAR KINASE"/>
    <property type="match status" value="1"/>
</dbReference>
<sequence>MYDVTITVVGSINMDIVILTDHYPCRGDTIFGNEIRFSPGGKGANQATACAKLGKEAIIVGCVGIDEFGHLLIETMDGNLVNISFIKRSVSKKTGAVLVTIDESAQNTMIVVKGANEELNAIDVDGCSEWIKNSKVLLVQLEIPEEIAIHAMVKAREYGVTVILDPAPAEGITLNVLKYADIIIPNRQEAKCITGIDVIDVQSALDAARFLDKRVGISKSIIKMAEMGSLVYSNGLWEYIEAIEVKAVDTVAAGDSFAGALACAIADGESIVSAAKFATIVSALKVTRLDAQDGIPTMAEVNEFCAIRNLKHYRSNQ</sequence>
<feature type="binding site" evidence="12">
    <location>
        <begin position="13"/>
        <end position="15"/>
    </location>
    <ligand>
        <name>substrate</name>
    </ligand>
</feature>
<feature type="binding site" evidence="12">
    <location>
        <position position="142"/>
    </location>
    <ligand>
        <name>substrate</name>
    </ligand>
</feature>
<evidence type="ECO:0000256" key="3">
    <source>
        <dbReference type="ARBA" id="ARBA00016943"/>
    </source>
</evidence>
<comment type="subunit">
    <text evidence="12">Homodimer.</text>
</comment>
<keyword evidence="8 12" id="KW-0067">ATP-binding</keyword>
<evidence type="ECO:0000256" key="11">
    <source>
        <dbReference type="ARBA" id="ARBA00023277"/>
    </source>
</evidence>
<dbReference type="GO" id="GO:0005829">
    <property type="term" value="C:cytosol"/>
    <property type="evidence" value="ECO:0007669"/>
    <property type="project" value="TreeGrafter"/>
</dbReference>
<proteinExistence type="inferred from homology"/>
<keyword evidence="12" id="KW-0963">Cytoplasm</keyword>
<feature type="binding site" evidence="12">
    <location>
        <position position="186"/>
    </location>
    <ligand>
        <name>ATP</name>
        <dbReference type="ChEBI" id="CHEBI:30616"/>
    </ligand>
</feature>
<comment type="caution">
    <text evidence="12">Lacks conserved residue(s) required for the propagation of feature annotation.</text>
</comment>
<keyword evidence="7 12" id="KW-0418">Kinase</keyword>
<dbReference type="InterPro" id="IPR002173">
    <property type="entry name" value="Carboh/pur_kinase_PfkB_CS"/>
</dbReference>
<evidence type="ECO:0000256" key="10">
    <source>
        <dbReference type="ARBA" id="ARBA00022958"/>
    </source>
</evidence>
<feature type="binding site" evidence="12">
    <location>
        <position position="249"/>
    </location>
    <ligand>
        <name>K(+)</name>
        <dbReference type="ChEBI" id="CHEBI:29103"/>
    </ligand>
</feature>
<feature type="active site" description="Proton acceptor" evidence="12">
    <location>
        <position position="255"/>
    </location>
</feature>
<keyword evidence="6 12" id="KW-0547">Nucleotide-binding</keyword>
<keyword evidence="15" id="KW-1185">Reference proteome</keyword>
<keyword evidence="11 12" id="KW-0119">Carbohydrate metabolism</keyword>
<dbReference type="EC" id="2.7.1.15" evidence="2 12"/>
<comment type="cofactor">
    <cofactor evidence="12">
        <name>Mg(2+)</name>
        <dbReference type="ChEBI" id="CHEBI:18420"/>
    </cofactor>
    <text evidence="12">Requires a divalent cation, most likely magnesium in vivo, as an electrophilic catalyst to aid phosphoryl group transfer. It is the chelate of the metal and the nucleotide that is the actual substrate.</text>
</comment>
<dbReference type="Pfam" id="PF00294">
    <property type="entry name" value="PfkB"/>
    <property type="match status" value="1"/>
</dbReference>
<dbReference type="InterPro" id="IPR002139">
    <property type="entry name" value="Ribo/fructo_kinase"/>
</dbReference>
<dbReference type="EMBL" id="WHOD01000052">
    <property type="protein sequence ID" value="NOU94057.1"/>
    <property type="molecule type" value="Genomic_DNA"/>
</dbReference>
<comment type="catalytic activity">
    <reaction evidence="12">
        <text>D-ribose + ATP = D-ribose 5-phosphate + ADP + H(+)</text>
        <dbReference type="Rhea" id="RHEA:13697"/>
        <dbReference type="ChEBI" id="CHEBI:15378"/>
        <dbReference type="ChEBI" id="CHEBI:30616"/>
        <dbReference type="ChEBI" id="CHEBI:47013"/>
        <dbReference type="ChEBI" id="CHEBI:78346"/>
        <dbReference type="ChEBI" id="CHEBI:456216"/>
        <dbReference type="EC" id="2.7.1.15"/>
    </reaction>
</comment>
<feature type="binding site" evidence="12">
    <location>
        <position position="288"/>
    </location>
    <ligand>
        <name>K(+)</name>
        <dbReference type="ChEBI" id="CHEBI:29103"/>
    </ligand>
</feature>
<comment type="pathway">
    <text evidence="12">Carbohydrate metabolism; D-ribose degradation; D-ribose 5-phosphate from beta-D-ribopyranose: step 2/2.</text>
</comment>
<evidence type="ECO:0000256" key="6">
    <source>
        <dbReference type="ARBA" id="ARBA00022741"/>
    </source>
</evidence>
<comment type="similarity">
    <text evidence="1">Belongs to the carbohydrate kinase pfkB family.</text>
</comment>
<dbReference type="CDD" id="cd01174">
    <property type="entry name" value="ribokinase"/>
    <property type="match status" value="1"/>
</dbReference>
<evidence type="ECO:0000256" key="8">
    <source>
        <dbReference type="ARBA" id="ARBA00022840"/>
    </source>
</evidence>
<evidence type="ECO:0000256" key="4">
    <source>
        <dbReference type="ARBA" id="ARBA00022679"/>
    </source>
</evidence>
<evidence type="ECO:0000256" key="2">
    <source>
        <dbReference type="ARBA" id="ARBA00012035"/>
    </source>
</evidence>
<feature type="binding site" evidence="12">
    <location>
        <begin position="254"/>
        <end position="255"/>
    </location>
    <ligand>
        <name>ATP</name>
        <dbReference type="ChEBI" id="CHEBI:30616"/>
    </ligand>
</feature>
<feature type="domain" description="Carbohydrate kinase PfkB" evidence="13">
    <location>
        <begin position="6"/>
        <end position="297"/>
    </location>
</feature>
<gene>
    <name evidence="12" type="primary">rbsK</name>
    <name evidence="14" type="ORF">GC093_12630</name>
</gene>
<dbReference type="InterPro" id="IPR011611">
    <property type="entry name" value="PfkB_dom"/>
</dbReference>
<protein>
    <recommendedName>
        <fullName evidence="3 12">Ribokinase</fullName>
        <shortName evidence="12">RK</shortName>
        <ecNumber evidence="2 12">2.7.1.15</ecNumber>
    </recommendedName>
</protein>
<comment type="activity regulation">
    <text evidence="12">Activated by a monovalent cation that binds near, but not in, the active site. The most likely occupant of the site in vivo is potassium. Ion binding induces a conformational change that may alter substrate affinity.</text>
</comment>
<keyword evidence="5 12" id="KW-0479">Metal-binding</keyword>
<comment type="subcellular location">
    <subcellularLocation>
        <location evidence="12">Cytoplasm</location>
    </subcellularLocation>
</comment>
<dbReference type="GO" id="GO:0046872">
    <property type="term" value="F:metal ion binding"/>
    <property type="evidence" value="ECO:0007669"/>
    <property type="project" value="UniProtKB-KW"/>
</dbReference>
<dbReference type="PANTHER" id="PTHR10584:SF166">
    <property type="entry name" value="RIBOKINASE"/>
    <property type="match status" value="1"/>
</dbReference>
<name>A0A972K2P0_9BACL</name>
<comment type="function">
    <text evidence="12">Catalyzes the phosphorylation of ribose at O-5 in a reaction requiring ATP and magnesium. The resulting D-ribose-5-phosphate can then be used either for sythesis of nucleotides, histidine, and tryptophan, or as a component of the pentose phosphate pathway.</text>
</comment>